<keyword evidence="2" id="KW-1277">Toxin-antitoxin system</keyword>
<dbReference type="InterPro" id="IPR037038">
    <property type="entry name" value="HepT-like_sf"/>
</dbReference>
<keyword evidence="5" id="KW-0378">Hydrolase</keyword>
<dbReference type="InterPro" id="IPR051813">
    <property type="entry name" value="HepT_RNase_toxin"/>
</dbReference>
<keyword evidence="1" id="KW-0597">Phosphoprotein</keyword>
<dbReference type="PANTHER" id="PTHR34139:SF1">
    <property type="entry name" value="RNASE MJ1380-RELATED"/>
    <property type="match status" value="1"/>
</dbReference>
<evidence type="ECO:0000256" key="1">
    <source>
        <dbReference type="ARBA" id="ARBA00022553"/>
    </source>
</evidence>
<keyword evidence="8" id="KW-1185">Reference proteome</keyword>
<gene>
    <name evidence="7" type="ORF">CLG94_11600</name>
</gene>
<accession>A0A2T4TVI6</accession>
<reference evidence="7 8" key="1">
    <citation type="submission" date="2017-09" db="EMBL/GenBank/DDBJ databases">
        <title>Bloom of a denitrifying methanotroph, Candidatus Methylomirabilis limnetica, in a deep stratified lake.</title>
        <authorList>
            <person name="Graf J.S."/>
            <person name="Marchant H.K."/>
            <person name="Tienken D."/>
            <person name="Hach P.F."/>
            <person name="Brand A."/>
            <person name="Schubert C.J."/>
            <person name="Kuypers M.M."/>
            <person name="Milucka J."/>
        </authorList>
    </citation>
    <scope>NUCLEOTIDE SEQUENCE [LARGE SCALE GENOMIC DNA]</scope>
    <source>
        <strain evidence="7 8">Zug</strain>
    </source>
</reference>
<sequence length="123" mass="14157">MKYCRRRRRNMSKHDDQVSLKDMLSHAREAVDLLGGSIREELAANRVLQLALTQLVEIIGEAANRMSQPTQSRHPEIPWLQIIGMRNRLVHGYDVIDFDLLWDTITTDLPPLIDALQEIVEDA</sequence>
<name>A0A2T4TVI6_9BACT</name>
<keyword evidence="4" id="KW-0547">Nucleotide-binding</keyword>
<dbReference type="AlphaFoldDB" id="A0A2T4TVI6"/>
<evidence type="ECO:0000256" key="4">
    <source>
        <dbReference type="ARBA" id="ARBA00022741"/>
    </source>
</evidence>
<comment type="caution">
    <text evidence="7">The sequence shown here is derived from an EMBL/GenBank/DDBJ whole genome shotgun (WGS) entry which is preliminary data.</text>
</comment>
<proteinExistence type="inferred from homology"/>
<keyword evidence="3" id="KW-0540">Nuclease</keyword>
<dbReference type="Gene3D" id="1.20.120.580">
    <property type="entry name" value="bsu32300-like"/>
    <property type="match status" value="1"/>
</dbReference>
<dbReference type="EMBL" id="NVQC01000030">
    <property type="protein sequence ID" value="PTL35119.1"/>
    <property type="molecule type" value="Genomic_DNA"/>
</dbReference>
<dbReference type="PANTHER" id="PTHR34139">
    <property type="entry name" value="UPF0331 PROTEIN MJ0127"/>
    <property type="match status" value="1"/>
</dbReference>
<evidence type="ECO:0000256" key="2">
    <source>
        <dbReference type="ARBA" id="ARBA00022649"/>
    </source>
</evidence>
<protein>
    <recommendedName>
        <fullName evidence="9">DUF86 domain-containing protein</fullName>
    </recommendedName>
</protein>
<dbReference type="Pfam" id="PF01934">
    <property type="entry name" value="HepT-like"/>
    <property type="match status" value="1"/>
</dbReference>
<dbReference type="GO" id="GO:0016787">
    <property type="term" value="F:hydrolase activity"/>
    <property type="evidence" value="ECO:0007669"/>
    <property type="project" value="UniProtKB-KW"/>
</dbReference>
<evidence type="ECO:0000256" key="5">
    <source>
        <dbReference type="ARBA" id="ARBA00022801"/>
    </source>
</evidence>
<evidence type="ECO:0000256" key="6">
    <source>
        <dbReference type="ARBA" id="ARBA00024207"/>
    </source>
</evidence>
<dbReference type="InterPro" id="IPR008201">
    <property type="entry name" value="HepT-like"/>
</dbReference>
<dbReference type="Proteomes" id="UP000241436">
    <property type="component" value="Unassembled WGS sequence"/>
</dbReference>
<dbReference type="GO" id="GO:0004540">
    <property type="term" value="F:RNA nuclease activity"/>
    <property type="evidence" value="ECO:0007669"/>
    <property type="project" value="InterPro"/>
</dbReference>
<comment type="similarity">
    <text evidence="6">Belongs to the HepT RNase toxin family.</text>
</comment>
<dbReference type="GO" id="GO:0110001">
    <property type="term" value="C:toxin-antitoxin complex"/>
    <property type="evidence" value="ECO:0007669"/>
    <property type="project" value="InterPro"/>
</dbReference>
<evidence type="ECO:0000256" key="3">
    <source>
        <dbReference type="ARBA" id="ARBA00022722"/>
    </source>
</evidence>
<evidence type="ECO:0000313" key="7">
    <source>
        <dbReference type="EMBL" id="PTL35119.1"/>
    </source>
</evidence>
<dbReference type="GO" id="GO:0000166">
    <property type="term" value="F:nucleotide binding"/>
    <property type="evidence" value="ECO:0007669"/>
    <property type="project" value="UniProtKB-KW"/>
</dbReference>
<evidence type="ECO:0008006" key="9">
    <source>
        <dbReference type="Google" id="ProtNLM"/>
    </source>
</evidence>
<organism evidence="7 8">
    <name type="scientific">Candidatus Methylomirabilis limnetica</name>
    <dbReference type="NCBI Taxonomy" id="2033718"/>
    <lineage>
        <taxon>Bacteria</taxon>
        <taxon>Candidatus Methylomirabilota</taxon>
        <taxon>Candidatus Methylomirabilia</taxon>
        <taxon>Candidatus Methylomirabilales</taxon>
        <taxon>Candidatus Methylomirabilaceae</taxon>
        <taxon>Candidatus Methylomirabilis</taxon>
    </lineage>
</organism>
<reference evidence="8" key="2">
    <citation type="journal article" date="2018" name="Environ. Microbiol.">
        <title>Bloom of a denitrifying methanotroph, 'Candidatus Methylomirabilis limnetica', in a deep stratified lake.</title>
        <authorList>
            <person name="Graf J.S."/>
            <person name="Mayr M.J."/>
            <person name="Marchant H.K."/>
            <person name="Tienken D."/>
            <person name="Hach P.F."/>
            <person name="Brand A."/>
            <person name="Schubert C.J."/>
            <person name="Kuypers M.M."/>
            <person name="Milucka J."/>
        </authorList>
    </citation>
    <scope>NUCLEOTIDE SEQUENCE [LARGE SCALE GENOMIC DNA]</scope>
    <source>
        <strain evidence="8">Zug</strain>
    </source>
</reference>
<evidence type="ECO:0000313" key="8">
    <source>
        <dbReference type="Proteomes" id="UP000241436"/>
    </source>
</evidence>